<dbReference type="AlphaFoldDB" id="A0A8H6X7X4"/>
<dbReference type="Proteomes" id="UP000620124">
    <property type="component" value="Unassembled WGS sequence"/>
</dbReference>
<gene>
    <name evidence="1" type="ORF">MVEN_02170300</name>
</gene>
<keyword evidence="2" id="KW-1185">Reference proteome</keyword>
<organism evidence="1 2">
    <name type="scientific">Mycena venus</name>
    <dbReference type="NCBI Taxonomy" id="2733690"/>
    <lineage>
        <taxon>Eukaryota</taxon>
        <taxon>Fungi</taxon>
        <taxon>Dikarya</taxon>
        <taxon>Basidiomycota</taxon>
        <taxon>Agaricomycotina</taxon>
        <taxon>Agaricomycetes</taxon>
        <taxon>Agaricomycetidae</taxon>
        <taxon>Agaricales</taxon>
        <taxon>Marasmiineae</taxon>
        <taxon>Mycenaceae</taxon>
        <taxon>Mycena</taxon>
    </lineage>
</organism>
<evidence type="ECO:0000313" key="1">
    <source>
        <dbReference type="EMBL" id="KAF7336225.1"/>
    </source>
</evidence>
<dbReference type="EMBL" id="JACAZI010000023">
    <property type="protein sequence ID" value="KAF7336225.1"/>
    <property type="molecule type" value="Genomic_DNA"/>
</dbReference>
<proteinExistence type="predicted"/>
<evidence type="ECO:0000313" key="2">
    <source>
        <dbReference type="Proteomes" id="UP000620124"/>
    </source>
</evidence>
<accession>A0A8H6X7X4</accession>
<name>A0A8H6X7X4_9AGAR</name>
<sequence length="110" mass="12234">MGSKLATLDLYGPPANRPIMAVRELALAIKGYAQPAFLPLSTLNQAHELCTRPSCSLAPSSQLTMTLYLHSSKMKTLLLRDTIIKRYRTALFFHDPTGRIFTPTCPMMHA</sequence>
<reference evidence="1" key="1">
    <citation type="submission" date="2020-05" db="EMBL/GenBank/DDBJ databases">
        <title>Mycena genomes resolve the evolution of fungal bioluminescence.</title>
        <authorList>
            <person name="Tsai I.J."/>
        </authorList>
    </citation>
    <scope>NUCLEOTIDE SEQUENCE</scope>
    <source>
        <strain evidence="1">CCC161011</strain>
    </source>
</reference>
<protein>
    <submittedName>
        <fullName evidence="1">Uncharacterized protein</fullName>
    </submittedName>
</protein>
<comment type="caution">
    <text evidence="1">The sequence shown here is derived from an EMBL/GenBank/DDBJ whole genome shotgun (WGS) entry which is preliminary data.</text>
</comment>